<name>A0A7W7ZCB5_9BACT</name>
<organism evidence="2 3">
    <name type="scientific">Granulicella aggregans</name>
    <dbReference type="NCBI Taxonomy" id="474949"/>
    <lineage>
        <taxon>Bacteria</taxon>
        <taxon>Pseudomonadati</taxon>
        <taxon>Acidobacteriota</taxon>
        <taxon>Terriglobia</taxon>
        <taxon>Terriglobales</taxon>
        <taxon>Acidobacteriaceae</taxon>
        <taxon>Granulicella</taxon>
    </lineage>
</organism>
<evidence type="ECO:0000259" key="1">
    <source>
        <dbReference type="Pfam" id="PF00535"/>
    </source>
</evidence>
<dbReference type="InterPro" id="IPR001173">
    <property type="entry name" value="Glyco_trans_2-like"/>
</dbReference>
<evidence type="ECO:0000313" key="3">
    <source>
        <dbReference type="Proteomes" id="UP000540989"/>
    </source>
</evidence>
<protein>
    <submittedName>
        <fullName evidence="2">Glycosyltransferase involved in cell wall biosynthesis</fullName>
    </submittedName>
</protein>
<gene>
    <name evidence="2" type="ORF">HDF16_001832</name>
</gene>
<keyword evidence="2" id="KW-0808">Transferase</keyword>
<evidence type="ECO:0000313" key="2">
    <source>
        <dbReference type="EMBL" id="MBB5057147.1"/>
    </source>
</evidence>
<dbReference type="PANTHER" id="PTHR10859">
    <property type="entry name" value="GLYCOSYL TRANSFERASE"/>
    <property type="match status" value="1"/>
</dbReference>
<keyword evidence="3" id="KW-1185">Reference proteome</keyword>
<comment type="caution">
    <text evidence="2">The sequence shown here is derived from an EMBL/GenBank/DDBJ whole genome shotgun (WGS) entry which is preliminary data.</text>
</comment>
<dbReference type="GO" id="GO:0006487">
    <property type="term" value="P:protein N-linked glycosylation"/>
    <property type="evidence" value="ECO:0007669"/>
    <property type="project" value="TreeGrafter"/>
</dbReference>
<dbReference type="AlphaFoldDB" id="A0A7W7ZCB5"/>
<dbReference type="Pfam" id="PF00535">
    <property type="entry name" value="Glycos_transf_2"/>
    <property type="match status" value="1"/>
</dbReference>
<reference evidence="2 3" key="1">
    <citation type="submission" date="2020-08" db="EMBL/GenBank/DDBJ databases">
        <title>Genomic Encyclopedia of Type Strains, Phase IV (KMG-V): Genome sequencing to study the core and pangenomes of soil and plant-associated prokaryotes.</title>
        <authorList>
            <person name="Whitman W."/>
        </authorList>
    </citation>
    <scope>NUCLEOTIDE SEQUENCE [LARGE SCALE GENOMIC DNA]</scope>
    <source>
        <strain evidence="2 3">M8UP14</strain>
    </source>
</reference>
<dbReference type="PANTHER" id="PTHR10859:SF91">
    <property type="entry name" value="DOLICHYL-PHOSPHATE BETA-GLUCOSYLTRANSFERASE"/>
    <property type="match status" value="1"/>
</dbReference>
<feature type="domain" description="Glycosyltransferase 2-like" evidence="1">
    <location>
        <begin position="13"/>
        <end position="191"/>
    </location>
</feature>
<dbReference type="GO" id="GO:0016740">
    <property type="term" value="F:transferase activity"/>
    <property type="evidence" value="ECO:0007669"/>
    <property type="project" value="UniProtKB-KW"/>
</dbReference>
<dbReference type="EMBL" id="JACHIP010000002">
    <property type="protein sequence ID" value="MBB5057147.1"/>
    <property type="molecule type" value="Genomic_DNA"/>
</dbReference>
<dbReference type="SUPFAM" id="SSF53448">
    <property type="entry name" value="Nucleotide-diphospho-sugar transferases"/>
    <property type="match status" value="1"/>
</dbReference>
<dbReference type="InterPro" id="IPR029044">
    <property type="entry name" value="Nucleotide-diphossugar_trans"/>
</dbReference>
<sequence>MSSATETNRCHSTIVVPCYNEASRFRPEPFLAFLADDGAYSRQVDFLFVNDGSNDGTLSVLEALQSEAARMGHPDRIAILDKKRNGGKGEAIRDGIAAALSPTGQEQPPACDYIGFWDADLATPLSAIPQFLEVIEGRPHLHMIFGSRIRLLGRTIRRNPARHYLGRIFATAASKTLSLPIYDTQCGAKIFKATPDLAQVIASPFISRWIFDVELVARYIQLRGREFCFRSIYEFPLDSWEDVAGSKVGPFDFFYAAFDILRIYRRYVAR</sequence>
<dbReference type="RefSeq" id="WP_221312617.1">
    <property type="nucleotide sequence ID" value="NZ_JACHIP010000002.1"/>
</dbReference>
<dbReference type="Proteomes" id="UP000540989">
    <property type="component" value="Unassembled WGS sequence"/>
</dbReference>
<proteinExistence type="predicted"/>
<dbReference type="Gene3D" id="3.90.550.10">
    <property type="entry name" value="Spore Coat Polysaccharide Biosynthesis Protein SpsA, Chain A"/>
    <property type="match status" value="1"/>
</dbReference>
<accession>A0A7W7ZCB5</accession>